<dbReference type="InterPro" id="IPR050640">
    <property type="entry name" value="Bact_2-comp_sensor_kinase"/>
</dbReference>
<organism evidence="4 5">
    <name type="scientific">Blastomonas marina</name>
    <dbReference type="NCBI Taxonomy" id="1867408"/>
    <lineage>
        <taxon>Bacteria</taxon>
        <taxon>Pseudomonadati</taxon>
        <taxon>Pseudomonadota</taxon>
        <taxon>Alphaproteobacteria</taxon>
        <taxon>Sphingomonadales</taxon>
        <taxon>Sphingomonadaceae</taxon>
        <taxon>Blastomonas</taxon>
    </lineage>
</organism>
<dbReference type="InterPro" id="IPR003594">
    <property type="entry name" value="HATPase_dom"/>
</dbReference>
<evidence type="ECO:0000313" key="4">
    <source>
        <dbReference type="EMBL" id="GGA12657.1"/>
    </source>
</evidence>
<feature type="domain" description="Histidine kinase/HSP90-like ATPase" evidence="2">
    <location>
        <begin position="306"/>
        <end position="398"/>
    </location>
</feature>
<dbReference type="Gene3D" id="3.30.565.10">
    <property type="entry name" value="Histidine kinase-like ATPase, C-terminal domain"/>
    <property type="match status" value="1"/>
</dbReference>
<feature type="transmembrane region" description="Helical" evidence="1">
    <location>
        <begin position="51"/>
        <end position="70"/>
    </location>
</feature>
<dbReference type="PANTHER" id="PTHR34220:SF7">
    <property type="entry name" value="SENSOR HISTIDINE KINASE YPDA"/>
    <property type="match status" value="1"/>
</dbReference>
<dbReference type="InterPro" id="IPR010559">
    <property type="entry name" value="Sig_transdc_His_kin_internal"/>
</dbReference>
<evidence type="ECO:0000256" key="1">
    <source>
        <dbReference type="SAM" id="Phobius"/>
    </source>
</evidence>
<evidence type="ECO:0000313" key="5">
    <source>
        <dbReference type="Proteomes" id="UP000603317"/>
    </source>
</evidence>
<evidence type="ECO:0000259" key="3">
    <source>
        <dbReference type="Pfam" id="PF06580"/>
    </source>
</evidence>
<reference evidence="5" key="1">
    <citation type="journal article" date="2019" name="Int. J. Syst. Evol. Microbiol.">
        <title>The Global Catalogue of Microorganisms (GCM) 10K type strain sequencing project: providing services to taxonomists for standard genome sequencing and annotation.</title>
        <authorList>
            <consortium name="The Broad Institute Genomics Platform"/>
            <consortium name="The Broad Institute Genome Sequencing Center for Infectious Disease"/>
            <person name="Wu L."/>
            <person name="Ma J."/>
        </authorList>
    </citation>
    <scope>NUCLEOTIDE SEQUENCE [LARGE SCALE GENOMIC DNA]</scope>
    <source>
        <strain evidence="5">CGMCC 1.15297</strain>
    </source>
</reference>
<dbReference type="EMBL" id="BMID01000001">
    <property type="protein sequence ID" value="GGA12657.1"/>
    <property type="molecule type" value="Genomic_DNA"/>
</dbReference>
<dbReference type="Proteomes" id="UP000603317">
    <property type="component" value="Unassembled WGS sequence"/>
</dbReference>
<accession>A0ABQ1FIX2</accession>
<dbReference type="InterPro" id="IPR036890">
    <property type="entry name" value="HATPase_C_sf"/>
</dbReference>
<protein>
    <recommendedName>
        <fullName evidence="6">Sensor histidine kinase</fullName>
    </recommendedName>
</protein>
<gene>
    <name evidence="4" type="ORF">GCM10010923_24220</name>
</gene>
<evidence type="ECO:0008006" key="6">
    <source>
        <dbReference type="Google" id="ProtNLM"/>
    </source>
</evidence>
<dbReference type="PANTHER" id="PTHR34220">
    <property type="entry name" value="SENSOR HISTIDINE KINASE YPDA"/>
    <property type="match status" value="1"/>
</dbReference>
<name>A0ABQ1FIX2_9SPHN</name>
<dbReference type="SUPFAM" id="SSF55874">
    <property type="entry name" value="ATPase domain of HSP90 chaperone/DNA topoisomerase II/histidine kinase"/>
    <property type="match status" value="1"/>
</dbReference>
<feature type="transmembrane region" description="Helical" evidence="1">
    <location>
        <begin position="77"/>
        <end position="98"/>
    </location>
</feature>
<feature type="domain" description="Signal transduction histidine kinase internal region" evidence="3">
    <location>
        <begin position="208"/>
        <end position="288"/>
    </location>
</feature>
<dbReference type="Pfam" id="PF06580">
    <property type="entry name" value="His_kinase"/>
    <property type="match status" value="1"/>
</dbReference>
<feature type="transmembrane region" description="Helical" evidence="1">
    <location>
        <begin position="12"/>
        <end position="31"/>
    </location>
</feature>
<keyword evidence="1" id="KW-0812">Transmembrane</keyword>
<dbReference type="Pfam" id="PF02518">
    <property type="entry name" value="HATPase_c"/>
    <property type="match status" value="1"/>
</dbReference>
<keyword evidence="5" id="KW-1185">Reference proteome</keyword>
<keyword evidence="1" id="KW-1133">Transmembrane helix</keyword>
<evidence type="ECO:0000259" key="2">
    <source>
        <dbReference type="Pfam" id="PF02518"/>
    </source>
</evidence>
<sequence length="403" mass="44297">MDSVRTPAPPRLPWKHALLSMLGIWLCYFLLTTLRGTIFGSELQLELVWRRAIVCLVGVGFTGLLLLLIWSLRRSVATVQVVIGLLVALPASLGIAYANERMFAPVQGRAVEKIGEAQGVQLRLDEAGNLLLDLPSEEEGDVEVAGRTITIVEAPKGNARWQQLVAASLGPYFVLLAWLAIYFALLAGVRARTAERQAGEFREAARTAELRSLRYQVNPHFLFNTLNSLSALVMTGRGERAEKMIQTISNFYRHSLSEEPTGDVELADEIDLQRHYLEIESVRFPKRLRTEFDLPQELEEERVPGMILQPLVENAVKYGVAPSTSPVTIRISAYRDGDDLLLKVADTGASEAGLPGSNGFGIGLANVRDRLQARFGKDASLTAGPDGERGWTSIIRIPGGRNG</sequence>
<proteinExistence type="predicted"/>
<comment type="caution">
    <text evidence="4">The sequence shown here is derived from an EMBL/GenBank/DDBJ whole genome shotgun (WGS) entry which is preliminary data.</text>
</comment>
<keyword evidence="1" id="KW-0472">Membrane</keyword>
<feature type="transmembrane region" description="Helical" evidence="1">
    <location>
        <begin position="169"/>
        <end position="189"/>
    </location>
</feature>